<evidence type="ECO:0000313" key="3">
    <source>
        <dbReference type="Proteomes" id="UP000682134"/>
    </source>
</evidence>
<feature type="domain" description="HTH cro/C1-type" evidence="1">
    <location>
        <begin position="7"/>
        <end position="61"/>
    </location>
</feature>
<dbReference type="EMBL" id="JAGIYQ010000014">
    <property type="protein sequence ID" value="MBP0726774.1"/>
    <property type="molecule type" value="Genomic_DNA"/>
</dbReference>
<proteinExistence type="predicted"/>
<keyword evidence="3" id="KW-1185">Reference proteome</keyword>
<evidence type="ECO:0000313" key="2">
    <source>
        <dbReference type="EMBL" id="MBP0726774.1"/>
    </source>
</evidence>
<evidence type="ECO:0000259" key="1">
    <source>
        <dbReference type="PROSITE" id="PS50943"/>
    </source>
</evidence>
<dbReference type="Gene3D" id="1.10.260.40">
    <property type="entry name" value="lambda repressor-like DNA-binding domains"/>
    <property type="match status" value="1"/>
</dbReference>
<dbReference type="InterPro" id="IPR001387">
    <property type="entry name" value="Cro/C1-type_HTH"/>
</dbReference>
<dbReference type="Proteomes" id="UP000682134">
    <property type="component" value="Unassembled WGS sequence"/>
</dbReference>
<organism evidence="2 3">
    <name type="scientific">Gottfriedia endophytica</name>
    <dbReference type="NCBI Taxonomy" id="2820819"/>
    <lineage>
        <taxon>Bacteria</taxon>
        <taxon>Bacillati</taxon>
        <taxon>Bacillota</taxon>
        <taxon>Bacilli</taxon>
        <taxon>Bacillales</taxon>
        <taxon>Bacillaceae</taxon>
        <taxon>Gottfriedia</taxon>
    </lineage>
</organism>
<dbReference type="PROSITE" id="PS50943">
    <property type="entry name" value="HTH_CROC1"/>
    <property type="match status" value="1"/>
</dbReference>
<dbReference type="SUPFAM" id="SSF47413">
    <property type="entry name" value="lambda repressor-like DNA-binding domains"/>
    <property type="match status" value="1"/>
</dbReference>
<dbReference type="AlphaFoldDB" id="A0A940NK44"/>
<comment type="caution">
    <text evidence="2">The sequence shown here is derived from an EMBL/GenBank/DDBJ whole genome shotgun (WGS) entry which is preliminary data.</text>
</comment>
<dbReference type="SMART" id="SM00530">
    <property type="entry name" value="HTH_XRE"/>
    <property type="match status" value="1"/>
</dbReference>
<sequence length="66" mass="7806">MLVISRLKEILDKKGIKYSHIAKKVKISNTTMSSLINNQSIPSYKTAYYISKELNMKMEDIWYFEE</sequence>
<dbReference type="CDD" id="cd00093">
    <property type="entry name" value="HTH_XRE"/>
    <property type="match status" value="1"/>
</dbReference>
<accession>A0A940NK44</accession>
<dbReference type="InterPro" id="IPR010982">
    <property type="entry name" value="Lambda_DNA-bd_dom_sf"/>
</dbReference>
<name>A0A940NK44_9BACI</name>
<dbReference type="GO" id="GO:0003677">
    <property type="term" value="F:DNA binding"/>
    <property type="evidence" value="ECO:0007669"/>
    <property type="project" value="InterPro"/>
</dbReference>
<dbReference type="Pfam" id="PF13443">
    <property type="entry name" value="HTH_26"/>
    <property type="match status" value="1"/>
</dbReference>
<reference evidence="2" key="1">
    <citation type="submission" date="2021-04" db="EMBL/GenBank/DDBJ databases">
        <title>Genome seq and assembly of Bacillus sp.</title>
        <authorList>
            <person name="Chhetri G."/>
        </authorList>
    </citation>
    <scope>NUCLEOTIDE SEQUENCE</scope>
    <source>
        <strain evidence="2">RG28</strain>
    </source>
</reference>
<protein>
    <submittedName>
        <fullName evidence="2">Helix-turn-helix transcriptional regulator</fullName>
    </submittedName>
</protein>
<gene>
    <name evidence="2" type="ORF">J5Y03_16570</name>
</gene>